<accession>A0ABU2WHX2</accession>
<sequence>MNSIPRRCARCGIWANCCCPQPGALALDKAYLAIVREQSFEHGRDAFVSPPENAHRSIEEPETGLVDAGRVYDNGRLRLDWGS</sequence>
<dbReference type="RefSeq" id="WP_311364547.1">
    <property type="nucleotide sequence ID" value="NZ_JAVRIC010000007.1"/>
</dbReference>
<dbReference type="EMBL" id="JAVRIC010000007">
    <property type="protein sequence ID" value="MDT0497155.1"/>
    <property type="molecule type" value="Genomic_DNA"/>
</dbReference>
<name>A0ABU2WHX2_9GAMM</name>
<gene>
    <name evidence="1" type="ORF">RM530_07215</name>
</gene>
<dbReference type="Proteomes" id="UP001254608">
    <property type="component" value="Unassembled WGS sequence"/>
</dbReference>
<comment type="caution">
    <text evidence="1">The sequence shown here is derived from an EMBL/GenBank/DDBJ whole genome shotgun (WGS) entry which is preliminary data.</text>
</comment>
<evidence type="ECO:0000313" key="2">
    <source>
        <dbReference type="Proteomes" id="UP001254608"/>
    </source>
</evidence>
<protein>
    <submittedName>
        <fullName evidence="1">Uncharacterized protein</fullName>
    </submittedName>
</protein>
<organism evidence="1 2">
    <name type="scientific">Banduia mediterranea</name>
    <dbReference type="NCBI Taxonomy" id="3075609"/>
    <lineage>
        <taxon>Bacteria</taxon>
        <taxon>Pseudomonadati</taxon>
        <taxon>Pseudomonadota</taxon>
        <taxon>Gammaproteobacteria</taxon>
        <taxon>Nevskiales</taxon>
        <taxon>Algiphilaceae</taxon>
        <taxon>Banduia</taxon>
    </lineage>
</organism>
<evidence type="ECO:0000313" key="1">
    <source>
        <dbReference type="EMBL" id="MDT0497155.1"/>
    </source>
</evidence>
<proteinExistence type="predicted"/>
<keyword evidence="2" id="KW-1185">Reference proteome</keyword>
<reference evidence="1 2" key="1">
    <citation type="submission" date="2023-09" db="EMBL/GenBank/DDBJ databases">
        <authorList>
            <person name="Rey-Velasco X."/>
        </authorList>
    </citation>
    <scope>NUCLEOTIDE SEQUENCE [LARGE SCALE GENOMIC DNA]</scope>
    <source>
        <strain evidence="1 2">W345</strain>
    </source>
</reference>